<dbReference type="PANTHER" id="PTHR34874:SF3">
    <property type="entry name" value="SULFURTRANSFERASE TUSD"/>
    <property type="match status" value="1"/>
</dbReference>
<dbReference type="Proteomes" id="UP001624684">
    <property type="component" value="Unassembled WGS sequence"/>
</dbReference>
<dbReference type="InterPro" id="IPR027396">
    <property type="entry name" value="DsrEFH-like"/>
</dbReference>
<dbReference type="Pfam" id="PF02635">
    <property type="entry name" value="DsrE"/>
    <property type="match status" value="1"/>
</dbReference>
<evidence type="ECO:0000313" key="5">
    <source>
        <dbReference type="EMBL" id="MFL1731607.1"/>
    </source>
</evidence>
<gene>
    <name evidence="5" type="primary">tusD</name>
    <name evidence="5" type="ORF">ACJHVH_01130</name>
</gene>
<comment type="caution">
    <text evidence="5">The sequence shown here is derived from an EMBL/GenBank/DDBJ whole genome shotgun (WGS) entry which is preliminary data.</text>
</comment>
<evidence type="ECO:0000256" key="4">
    <source>
        <dbReference type="ARBA" id="ARBA00022679"/>
    </source>
</evidence>
<dbReference type="PANTHER" id="PTHR34874">
    <property type="entry name" value="PROTEIN YCHN"/>
    <property type="match status" value="1"/>
</dbReference>
<sequence length="126" mass="14072">MPTLLLITKNPHSRTAKDAVNVARQLLDNKEQVRVFFYGDGAHTANRLMWQTADVMSVSDAWVMLADEYSLDLPVCVSTALARGITDADNAKRHGLDGENLRKPFRLVGLSELALQIKDDTKVMQF</sequence>
<keyword evidence="3" id="KW-0963">Cytoplasm</keyword>
<dbReference type="NCBIfam" id="TIGR03012">
    <property type="entry name" value="sulf_tusD_dsrE"/>
    <property type="match status" value="1"/>
</dbReference>
<evidence type="ECO:0000256" key="2">
    <source>
        <dbReference type="ARBA" id="ARBA00007067"/>
    </source>
</evidence>
<evidence type="ECO:0000313" key="6">
    <source>
        <dbReference type="Proteomes" id="UP001624684"/>
    </source>
</evidence>
<evidence type="ECO:0000256" key="3">
    <source>
        <dbReference type="ARBA" id="ARBA00022490"/>
    </source>
</evidence>
<keyword evidence="4" id="KW-0808">Transferase</keyword>
<dbReference type="EMBL" id="JBJJXE010000001">
    <property type="protein sequence ID" value="MFL1731607.1"/>
    <property type="molecule type" value="Genomic_DNA"/>
</dbReference>
<accession>A0ABW8U7X5</accession>
<dbReference type="InterPro" id="IPR003787">
    <property type="entry name" value="Sulphur_relay_DsrE/F-like"/>
</dbReference>
<dbReference type="Gene3D" id="3.40.1260.10">
    <property type="entry name" value="DsrEFH-like"/>
    <property type="match status" value="1"/>
</dbReference>
<reference evidence="5 6" key="1">
    <citation type="submission" date="2024-11" db="EMBL/GenBank/DDBJ databases">
        <title>First Report of Moraxella oculi in Brazil in an Infectious Bovine Keratoconjunctivitis Outbreak.</title>
        <authorList>
            <person name="Carvalho C.V."/>
            <person name="Domingues R."/>
            <person name="Coutinho C."/>
            <person name="Honorio N.T.B.S."/>
            <person name="Faza D.R.L.R."/>
            <person name="Carvalho W.A."/>
            <person name="Machado A.B.F."/>
            <person name="Martins M.F."/>
            <person name="Gaspar E.B."/>
        </authorList>
    </citation>
    <scope>NUCLEOTIDE SEQUENCE [LARGE SCALE GENOMIC DNA]</scope>
    <source>
        <strain evidence="5 6">2117LE</strain>
    </source>
</reference>
<keyword evidence="6" id="KW-1185">Reference proteome</keyword>
<dbReference type="InterPro" id="IPR017463">
    <property type="entry name" value="Sulphur_relay_TusD/DsrE"/>
</dbReference>
<dbReference type="RefSeq" id="WP_249097434.1">
    <property type="nucleotide sequence ID" value="NZ_JAMBAQ010000001.1"/>
</dbReference>
<name>A0ABW8U7X5_9GAMM</name>
<organism evidence="5 6">
    <name type="scientific">Moraxella oculi</name>
    <dbReference type="NCBI Taxonomy" id="2940516"/>
    <lineage>
        <taxon>Bacteria</taxon>
        <taxon>Pseudomonadati</taxon>
        <taxon>Pseudomonadota</taxon>
        <taxon>Gammaproteobacteria</taxon>
        <taxon>Moraxellales</taxon>
        <taxon>Moraxellaceae</taxon>
        <taxon>Moraxella</taxon>
    </lineage>
</organism>
<comment type="similarity">
    <text evidence="2">Belongs to the DsrE/TusD family.</text>
</comment>
<dbReference type="SUPFAM" id="SSF75169">
    <property type="entry name" value="DsrEFH-like"/>
    <property type="match status" value="1"/>
</dbReference>
<proteinExistence type="inferred from homology"/>
<evidence type="ECO:0000256" key="1">
    <source>
        <dbReference type="ARBA" id="ARBA00004496"/>
    </source>
</evidence>
<protein>
    <submittedName>
        <fullName evidence="5">Sulfurtransferase complex subunit TusD</fullName>
    </submittedName>
</protein>
<comment type="subcellular location">
    <subcellularLocation>
        <location evidence="1">Cytoplasm</location>
    </subcellularLocation>
</comment>